<comment type="caution">
    <text evidence="1">The sequence shown here is derived from an EMBL/GenBank/DDBJ whole genome shotgun (WGS) entry which is preliminary data.</text>
</comment>
<protein>
    <submittedName>
        <fullName evidence="1">Nuclear pore complex protein</fullName>
    </submittedName>
</protein>
<sequence length="195" mass="22208">MGEQGRLPQGPLPLSGAFTPLTHRHGAFYDTRVGFDTTCYDPKPAGSNLKKAQKLINMVQKLKLKFAFDGTPTSCKLSWSLVENGNPVERKNWFPDIEPLFKLLSYENVPPYLKGALRNAIATFVRVSPTLKDTVWSYLEQYDLLVVVRPHIGSSTQPVTAQMCNLWLLDNWEWSLSRYLVLVSSPLWHQSNLYH</sequence>
<gene>
    <name evidence="1" type="ORF">Acr_01g0007220</name>
</gene>
<name>A0A7J0E310_9ERIC</name>
<accession>A0A7J0E310</accession>
<organism evidence="1 2">
    <name type="scientific">Actinidia rufa</name>
    <dbReference type="NCBI Taxonomy" id="165716"/>
    <lineage>
        <taxon>Eukaryota</taxon>
        <taxon>Viridiplantae</taxon>
        <taxon>Streptophyta</taxon>
        <taxon>Embryophyta</taxon>
        <taxon>Tracheophyta</taxon>
        <taxon>Spermatophyta</taxon>
        <taxon>Magnoliopsida</taxon>
        <taxon>eudicotyledons</taxon>
        <taxon>Gunneridae</taxon>
        <taxon>Pentapetalae</taxon>
        <taxon>asterids</taxon>
        <taxon>Ericales</taxon>
        <taxon>Actinidiaceae</taxon>
        <taxon>Actinidia</taxon>
    </lineage>
</organism>
<dbReference type="OrthoDB" id="1750459at2759"/>
<evidence type="ECO:0000313" key="2">
    <source>
        <dbReference type="Proteomes" id="UP000585474"/>
    </source>
</evidence>
<dbReference type="AlphaFoldDB" id="A0A7J0E310"/>
<keyword evidence="2" id="KW-1185">Reference proteome</keyword>
<dbReference type="Proteomes" id="UP000585474">
    <property type="component" value="Unassembled WGS sequence"/>
</dbReference>
<reference evidence="1 2" key="1">
    <citation type="submission" date="2019-07" db="EMBL/GenBank/DDBJ databases">
        <title>De Novo Assembly of kiwifruit Actinidia rufa.</title>
        <authorList>
            <person name="Sugita-Konishi S."/>
            <person name="Sato K."/>
            <person name="Mori E."/>
            <person name="Abe Y."/>
            <person name="Kisaki G."/>
            <person name="Hamano K."/>
            <person name="Suezawa K."/>
            <person name="Otani M."/>
            <person name="Fukuda T."/>
            <person name="Manabe T."/>
            <person name="Gomi K."/>
            <person name="Tabuchi M."/>
            <person name="Akimitsu K."/>
            <person name="Kataoka I."/>
        </authorList>
    </citation>
    <scope>NUCLEOTIDE SEQUENCE [LARGE SCALE GENOMIC DNA]</scope>
    <source>
        <strain evidence="2">cv. Fuchu</strain>
    </source>
</reference>
<proteinExistence type="predicted"/>
<evidence type="ECO:0000313" key="1">
    <source>
        <dbReference type="EMBL" id="GFY80913.1"/>
    </source>
</evidence>
<dbReference type="EMBL" id="BJWL01000001">
    <property type="protein sequence ID" value="GFY80913.1"/>
    <property type="molecule type" value="Genomic_DNA"/>
</dbReference>